<proteinExistence type="predicted"/>
<gene>
    <name evidence="6" type="ORF">BGL_2c13160</name>
</gene>
<dbReference type="HOGENOM" id="CLU_188292_1_0_4"/>
<keyword evidence="3 5" id="KW-1133">Transmembrane helix</keyword>
<organism evidence="6 7">
    <name type="scientific">Burkholderia plantarii</name>
    <dbReference type="NCBI Taxonomy" id="41899"/>
    <lineage>
        <taxon>Bacteria</taxon>
        <taxon>Pseudomonadati</taxon>
        <taxon>Pseudomonadota</taxon>
        <taxon>Betaproteobacteria</taxon>
        <taxon>Burkholderiales</taxon>
        <taxon>Burkholderiaceae</taxon>
        <taxon>Burkholderia</taxon>
    </lineage>
</organism>
<evidence type="ECO:0000313" key="7">
    <source>
        <dbReference type="Proteomes" id="UP000031838"/>
    </source>
</evidence>
<dbReference type="RefSeq" id="WP_042627844.1">
    <property type="nucleotide sequence ID" value="NZ_BSTO01000001.1"/>
</dbReference>
<keyword evidence="1" id="KW-1003">Cell membrane</keyword>
<evidence type="ECO:0000256" key="1">
    <source>
        <dbReference type="ARBA" id="ARBA00022475"/>
    </source>
</evidence>
<evidence type="ECO:0000256" key="4">
    <source>
        <dbReference type="ARBA" id="ARBA00023136"/>
    </source>
</evidence>
<evidence type="ECO:0000256" key="3">
    <source>
        <dbReference type="ARBA" id="ARBA00022989"/>
    </source>
</evidence>
<dbReference type="Proteomes" id="UP000031838">
    <property type="component" value="Chromosome 2"/>
</dbReference>
<reference evidence="7" key="1">
    <citation type="submission" date="2011-03" db="EMBL/GenBank/DDBJ databases">
        <authorList>
            <person name="Voget S."/>
            <person name="Streit W.R."/>
            <person name="Jaeger K.E."/>
            <person name="Daniel R."/>
        </authorList>
    </citation>
    <scope>NUCLEOTIDE SEQUENCE [LARGE SCALE GENOMIC DNA]</scope>
    <source>
        <strain evidence="7">PG1</strain>
    </source>
</reference>
<dbReference type="OrthoDB" id="7021192at2"/>
<evidence type="ECO:0008006" key="8">
    <source>
        <dbReference type="Google" id="ProtNLM"/>
    </source>
</evidence>
<dbReference type="Pfam" id="PF07869">
    <property type="entry name" value="DUF1656"/>
    <property type="match status" value="1"/>
</dbReference>
<feature type="transmembrane region" description="Helical" evidence="5">
    <location>
        <begin position="16"/>
        <end position="38"/>
    </location>
</feature>
<reference evidence="6 7" key="2">
    <citation type="journal article" date="2016" name="Appl. Microbiol. Biotechnol.">
        <title>Mutations improving production and secretion of extracellular lipase by Burkholderia glumae PG1.</title>
        <authorList>
            <person name="Knapp A."/>
            <person name="Voget S."/>
            <person name="Gao R."/>
            <person name="Zaburannyi N."/>
            <person name="Krysciak D."/>
            <person name="Breuer M."/>
            <person name="Hauer B."/>
            <person name="Streit W.R."/>
            <person name="Muller R."/>
            <person name="Daniel R."/>
            <person name="Jaeger K.E."/>
        </authorList>
    </citation>
    <scope>NUCLEOTIDE SEQUENCE [LARGE SCALE GENOMIC DNA]</scope>
    <source>
        <strain evidence="6 7">PG1</strain>
    </source>
</reference>
<name>A0A0B6S172_BURPL</name>
<dbReference type="InterPro" id="IPR012451">
    <property type="entry name" value="DUF1656"/>
</dbReference>
<evidence type="ECO:0000256" key="5">
    <source>
        <dbReference type="SAM" id="Phobius"/>
    </source>
</evidence>
<keyword evidence="4 5" id="KW-0472">Membrane</keyword>
<accession>A0A0B6S172</accession>
<dbReference type="AlphaFoldDB" id="A0A0B6S172"/>
<protein>
    <recommendedName>
        <fullName evidence="8">DUF1656 domain-containing protein</fullName>
    </recommendedName>
</protein>
<evidence type="ECO:0000256" key="2">
    <source>
        <dbReference type="ARBA" id="ARBA00022692"/>
    </source>
</evidence>
<keyword evidence="7" id="KW-1185">Reference proteome</keyword>
<dbReference type="KEGG" id="bpla:bpln_2g13940"/>
<feature type="transmembrane region" description="Helical" evidence="5">
    <location>
        <begin position="50"/>
        <end position="69"/>
    </location>
</feature>
<evidence type="ECO:0000313" key="6">
    <source>
        <dbReference type="EMBL" id="AJK49383.1"/>
    </source>
</evidence>
<dbReference type="KEGG" id="bgp:BGL_2c13160"/>
<sequence>MIGELDIFGVYVPAPLVLMLIAYLLNIVVRAIFTRVGLYRFVWHRSIFDLGIYVFLLAGVVLVSHHFVATST</sequence>
<keyword evidence="2 5" id="KW-0812">Transmembrane</keyword>
<dbReference type="EMBL" id="CP002581">
    <property type="protein sequence ID" value="AJK49383.1"/>
    <property type="molecule type" value="Genomic_DNA"/>
</dbReference>